<dbReference type="OrthoDB" id="2013972at2759"/>
<dbReference type="Gene3D" id="3.40.50.150">
    <property type="entry name" value="Vaccinia Virus protein VP39"/>
    <property type="match status" value="1"/>
</dbReference>
<dbReference type="SUPFAM" id="SSF53335">
    <property type="entry name" value="S-adenosyl-L-methionine-dependent methyltransferases"/>
    <property type="match status" value="1"/>
</dbReference>
<sequence>MAGSTSPKSPRSPKSQGSSPRATETEAAGPLGTALLEVDDNANDADSLADTDSLRSETTSLASSVAKYRIENGRRYHGYQDGAYSFPNDDTENERLDLQHNLMCLTFDGKLHISPAGVDKPLHRVLDAGTGTGIWALDFADEHPETQVLGNDLSPIQPSFVPPNLSFLVDDLEAPWAHGAKFDLIYARMLTGSLLDWGKFAQQSFDNLNPGGWFEIVDMGTPSSDDGSLPEDSFIMQWSKNMLKAASIIGRSLDTVAAQPEFLREAGFTNIQKAVYKWPINSWPKDPKYKEIGVWSHENMSGGLQAFSLALFTRVLNWSAEEVEIFIANVRKDLRNRSYHAYWPIVVTYGQKPEGASEPTAA</sequence>
<dbReference type="GO" id="GO:0008168">
    <property type="term" value="F:methyltransferase activity"/>
    <property type="evidence" value="ECO:0007669"/>
    <property type="project" value="UniProtKB-KW"/>
</dbReference>
<dbReference type="EMBL" id="JAGPXD010000002">
    <property type="protein sequence ID" value="KAH7366968.1"/>
    <property type="molecule type" value="Genomic_DNA"/>
</dbReference>
<evidence type="ECO:0000256" key="2">
    <source>
        <dbReference type="SAM" id="MobiDB-lite"/>
    </source>
</evidence>
<dbReference type="PANTHER" id="PTHR43591:SF31">
    <property type="entry name" value="LAEA-LIKE, PUTATIVE (AFU_ORTHOLOGUE AFUA_8G01930)-RELATED"/>
    <property type="match status" value="1"/>
</dbReference>
<dbReference type="GO" id="GO:0032259">
    <property type="term" value="P:methylation"/>
    <property type="evidence" value="ECO:0007669"/>
    <property type="project" value="UniProtKB-KW"/>
</dbReference>
<evidence type="ECO:0000313" key="3">
    <source>
        <dbReference type="EMBL" id="KAH7366968.1"/>
    </source>
</evidence>
<feature type="compositionally biased region" description="Low complexity" evidence="2">
    <location>
        <begin position="1"/>
        <end position="21"/>
    </location>
</feature>
<name>A0A8K0TID5_9PEZI</name>
<feature type="region of interest" description="Disordered" evidence="2">
    <location>
        <begin position="1"/>
        <end position="32"/>
    </location>
</feature>
<reference evidence="3" key="1">
    <citation type="journal article" date="2021" name="Nat. Commun.">
        <title>Genetic determinants of endophytism in the Arabidopsis root mycobiome.</title>
        <authorList>
            <person name="Mesny F."/>
            <person name="Miyauchi S."/>
            <person name="Thiergart T."/>
            <person name="Pickel B."/>
            <person name="Atanasova L."/>
            <person name="Karlsson M."/>
            <person name="Huettel B."/>
            <person name="Barry K.W."/>
            <person name="Haridas S."/>
            <person name="Chen C."/>
            <person name="Bauer D."/>
            <person name="Andreopoulos W."/>
            <person name="Pangilinan J."/>
            <person name="LaButti K."/>
            <person name="Riley R."/>
            <person name="Lipzen A."/>
            <person name="Clum A."/>
            <person name="Drula E."/>
            <person name="Henrissat B."/>
            <person name="Kohler A."/>
            <person name="Grigoriev I.V."/>
            <person name="Martin F.M."/>
            <person name="Hacquard S."/>
        </authorList>
    </citation>
    <scope>NUCLEOTIDE SEQUENCE</scope>
    <source>
        <strain evidence="3">MPI-CAGE-AT-0016</strain>
    </source>
</reference>
<accession>A0A8K0TID5</accession>
<comment type="caution">
    <text evidence="3">The sequence shown here is derived from an EMBL/GenBank/DDBJ whole genome shotgun (WGS) entry which is preliminary data.</text>
</comment>
<keyword evidence="4" id="KW-1185">Reference proteome</keyword>
<evidence type="ECO:0000313" key="4">
    <source>
        <dbReference type="Proteomes" id="UP000813385"/>
    </source>
</evidence>
<dbReference type="PANTHER" id="PTHR43591">
    <property type="entry name" value="METHYLTRANSFERASE"/>
    <property type="match status" value="1"/>
</dbReference>
<dbReference type="InterPro" id="IPR029063">
    <property type="entry name" value="SAM-dependent_MTases_sf"/>
</dbReference>
<dbReference type="CDD" id="cd02440">
    <property type="entry name" value="AdoMet_MTases"/>
    <property type="match status" value="1"/>
</dbReference>
<dbReference type="AlphaFoldDB" id="A0A8K0TID5"/>
<evidence type="ECO:0000256" key="1">
    <source>
        <dbReference type="ARBA" id="ARBA00038158"/>
    </source>
</evidence>
<protein>
    <submittedName>
        <fullName evidence="3">S-adenosyl-L-methionine-dependent methyltransferase</fullName>
    </submittedName>
</protein>
<keyword evidence="3" id="KW-0808">Transferase</keyword>
<proteinExistence type="inferred from homology"/>
<gene>
    <name evidence="3" type="ORF">B0T11DRAFT_274461</name>
</gene>
<comment type="similarity">
    <text evidence="1">Belongs to the methyltransferase superfamily. LaeA methyltransferase family.</text>
</comment>
<organism evidence="3 4">
    <name type="scientific">Plectosphaerella cucumerina</name>
    <dbReference type="NCBI Taxonomy" id="40658"/>
    <lineage>
        <taxon>Eukaryota</taxon>
        <taxon>Fungi</taxon>
        <taxon>Dikarya</taxon>
        <taxon>Ascomycota</taxon>
        <taxon>Pezizomycotina</taxon>
        <taxon>Sordariomycetes</taxon>
        <taxon>Hypocreomycetidae</taxon>
        <taxon>Glomerellales</taxon>
        <taxon>Plectosphaerellaceae</taxon>
        <taxon>Plectosphaerella</taxon>
    </lineage>
</organism>
<dbReference type="Proteomes" id="UP000813385">
    <property type="component" value="Unassembled WGS sequence"/>
</dbReference>
<keyword evidence="3" id="KW-0489">Methyltransferase</keyword>
<dbReference type="Pfam" id="PF13489">
    <property type="entry name" value="Methyltransf_23"/>
    <property type="match status" value="1"/>
</dbReference>